<accession>A0A9D2Z0W0</accession>
<dbReference type="KEGG" id="nfu:107377570"/>
<dbReference type="Gene3D" id="1.20.245.10">
    <property type="entry name" value="Lipoxygenase-1, Domain 5"/>
    <property type="match status" value="1"/>
</dbReference>
<evidence type="ECO:0000256" key="2">
    <source>
        <dbReference type="ARBA" id="ARBA00022964"/>
    </source>
</evidence>
<dbReference type="PANTHER" id="PTHR11771">
    <property type="entry name" value="LIPOXYGENASE"/>
    <property type="match status" value="1"/>
</dbReference>
<feature type="domain" description="Lipoxygenase" evidence="4">
    <location>
        <begin position="1"/>
        <end position="160"/>
    </location>
</feature>
<evidence type="ECO:0000256" key="3">
    <source>
        <dbReference type="ARBA" id="ARBA00023002"/>
    </source>
</evidence>
<organism evidence="5 6">
    <name type="scientific">Nothobranchius furzeri</name>
    <name type="common">Turquoise killifish</name>
    <dbReference type="NCBI Taxonomy" id="105023"/>
    <lineage>
        <taxon>Eukaryota</taxon>
        <taxon>Metazoa</taxon>
        <taxon>Chordata</taxon>
        <taxon>Craniata</taxon>
        <taxon>Vertebrata</taxon>
        <taxon>Euteleostomi</taxon>
        <taxon>Actinopterygii</taxon>
        <taxon>Neopterygii</taxon>
        <taxon>Teleostei</taxon>
        <taxon>Neoteleostei</taxon>
        <taxon>Acanthomorphata</taxon>
        <taxon>Ovalentaria</taxon>
        <taxon>Atherinomorphae</taxon>
        <taxon>Cyprinodontiformes</taxon>
        <taxon>Nothobranchiidae</taxon>
        <taxon>Nothobranchius</taxon>
    </lineage>
</organism>
<name>A0A9D2Z0W0_NOTFU</name>
<dbReference type="GO" id="GO:0034440">
    <property type="term" value="P:lipid oxidation"/>
    <property type="evidence" value="ECO:0007669"/>
    <property type="project" value="InterPro"/>
</dbReference>
<dbReference type="InterPro" id="IPR013819">
    <property type="entry name" value="LipOase_C"/>
</dbReference>
<keyword evidence="1" id="KW-0479">Metal-binding</keyword>
<comment type="caution">
    <text evidence="5">The sequence shown here is derived from an EMBL/GenBank/DDBJ whole genome shotgun (WGS) entry which is preliminary data.</text>
</comment>
<dbReference type="GO" id="GO:0046872">
    <property type="term" value="F:metal ion binding"/>
    <property type="evidence" value="ECO:0007669"/>
    <property type="project" value="UniProtKB-KW"/>
</dbReference>
<dbReference type="AlphaFoldDB" id="A0A9D2Z0W0"/>
<dbReference type="PROSITE" id="PS51393">
    <property type="entry name" value="LIPOXYGENASE_3"/>
    <property type="match status" value="1"/>
</dbReference>
<dbReference type="InterPro" id="IPR036226">
    <property type="entry name" value="LipOase_C_sf"/>
</dbReference>
<evidence type="ECO:0000259" key="4">
    <source>
        <dbReference type="PROSITE" id="PS51393"/>
    </source>
</evidence>
<evidence type="ECO:0000256" key="1">
    <source>
        <dbReference type="ARBA" id="ARBA00022723"/>
    </source>
</evidence>
<dbReference type="InterPro" id="IPR000907">
    <property type="entry name" value="LipOase"/>
</dbReference>
<dbReference type="SUPFAM" id="SSF48484">
    <property type="entry name" value="Lipoxigenase"/>
    <property type="match status" value="1"/>
</dbReference>
<keyword evidence="3" id="KW-0560">Oxidoreductase</keyword>
<sequence length="160" mass="19139">MKVFEDVHPLQIEHREDELRLRKSLYQWEMGDGKLLQLSQFRAISELPAEIRFSASKSEEMSFKKRIIGYELMFKRLVGSKKQWKNLKDMKKFFQTKKTTMSEYVSKHWDEDDFFGFQYLNGPNPNVIKLCKKLPSNFPVEEMVRDFLPRGSTLEMEMEV</sequence>
<reference evidence="5" key="1">
    <citation type="submission" date="2020-03" db="EMBL/GenBank/DDBJ databases">
        <title>Intra-Species Differences in Population Size shape Life History and Genome Evolution.</title>
        <authorList>
            <person name="Willemsen D."/>
            <person name="Cui R."/>
            <person name="Valenzano D.R."/>
        </authorList>
    </citation>
    <scope>NUCLEOTIDE SEQUENCE</scope>
    <source>
        <strain evidence="5">GRZ</strain>
        <tissue evidence="5">Whole</tissue>
    </source>
</reference>
<protein>
    <submittedName>
        <fullName evidence="5">12R-type-like</fullName>
    </submittedName>
</protein>
<dbReference type="Proteomes" id="UP000822369">
    <property type="component" value="Chromosome 1"/>
</dbReference>
<dbReference type="GO" id="GO:0016702">
    <property type="term" value="F:oxidoreductase activity, acting on single donors with incorporation of molecular oxygen, incorporation of two atoms of oxygen"/>
    <property type="evidence" value="ECO:0007669"/>
    <property type="project" value="InterPro"/>
</dbReference>
<evidence type="ECO:0000313" key="5">
    <source>
        <dbReference type="EMBL" id="KAF7230565.1"/>
    </source>
</evidence>
<dbReference type="OMA" id="QIEHRED"/>
<gene>
    <name evidence="5" type="ORF">G4P62_004225</name>
</gene>
<proteinExistence type="predicted"/>
<evidence type="ECO:0000313" key="6">
    <source>
        <dbReference type="Proteomes" id="UP000822369"/>
    </source>
</evidence>
<keyword evidence="2" id="KW-0223">Dioxygenase</keyword>
<dbReference type="EMBL" id="JAAVVJ010000001">
    <property type="protein sequence ID" value="KAF7230565.1"/>
    <property type="molecule type" value="Genomic_DNA"/>
</dbReference>